<gene>
    <name evidence="1" type="ORF">BACPEC_00855</name>
</gene>
<accession>B7AQ99</accession>
<protein>
    <submittedName>
        <fullName evidence="1">Uncharacterized protein</fullName>
    </submittedName>
</protein>
<evidence type="ECO:0000313" key="1">
    <source>
        <dbReference type="EMBL" id="EEC57871.1"/>
    </source>
</evidence>
<dbReference type="AlphaFoldDB" id="B7AQ99"/>
<reference evidence="1 2" key="1">
    <citation type="submission" date="2008-11" db="EMBL/GenBank/DDBJ databases">
        <title>Draft genome sequence of Bacteroides pectinophilus (ATCC 43243).</title>
        <authorList>
            <person name="Sudarsanam P."/>
            <person name="Ley R."/>
            <person name="Guruge J."/>
            <person name="Turnbaugh P.J."/>
            <person name="Mahowald M."/>
            <person name="Liep D."/>
            <person name="Gordon J."/>
        </authorList>
    </citation>
    <scope>NUCLEOTIDE SEQUENCE [LARGE SCALE GENOMIC DNA]</scope>
    <source>
        <strain evidence="1 2">ATCC 43243</strain>
    </source>
</reference>
<comment type="caution">
    <text evidence="1">The sequence shown here is derived from an EMBL/GenBank/DDBJ whole genome shotgun (WGS) entry which is preliminary data.</text>
</comment>
<proteinExistence type="predicted"/>
<dbReference type="EMBL" id="ABVQ01000035">
    <property type="protein sequence ID" value="EEC57871.1"/>
    <property type="molecule type" value="Genomic_DNA"/>
</dbReference>
<dbReference type="STRING" id="483218.BACPEC_00855"/>
<keyword evidence="2" id="KW-1185">Reference proteome</keyword>
<dbReference type="HOGENOM" id="CLU_3095688_0_0_9"/>
<sequence length="51" mass="5582">MLLCLIKKIKKGIAKSKLIIYTNSSDARLAEADIGQMFCVGQPTGSVFYTD</sequence>
<dbReference type="Proteomes" id="UP000003136">
    <property type="component" value="Unassembled WGS sequence"/>
</dbReference>
<evidence type="ECO:0000313" key="2">
    <source>
        <dbReference type="Proteomes" id="UP000003136"/>
    </source>
</evidence>
<organism evidence="1 2">
    <name type="scientific">[Bacteroides] pectinophilus ATCC 43243</name>
    <dbReference type="NCBI Taxonomy" id="483218"/>
    <lineage>
        <taxon>Bacteria</taxon>
        <taxon>Bacillati</taxon>
        <taxon>Bacillota</taxon>
        <taxon>Clostridia</taxon>
        <taxon>Eubacteriales</taxon>
    </lineage>
</organism>
<name>B7AQ99_9FIRM</name>
<reference evidence="1 2" key="2">
    <citation type="submission" date="2008-11" db="EMBL/GenBank/DDBJ databases">
        <authorList>
            <person name="Fulton L."/>
            <person name="Clifton S."/>
            <person name="Fulton B."/>
            <person name="Xu J."/>
            <person name="Minx P."/>
            <person name="Pepin K.H."/>
            <person name="Johnson M."/>
            <person name="Bhonagiri V."/>
            <person name="Nash W.E."/>
            <person name="Mardis E.R."/>
            <person name="Wilson R.K."/>
        </authorList>
    </citation>
    <scope>NUCLEOTIDE SEQUENCE [LARGE SCALE GENOMIC DNA]</scope>
    <source>
        <strain evidence="1 2">ATCC 43243</strain>
    </source>
</reference>